<gene>
    <name evidence="1" type="ORF">C9I98_17190</name>
</gene>
<evidence type="ECO:0000313" key="1">
    <source>
        <dbReference type="EMBL" id="PSW18435.1"/>
    </source>
</evidence>
<comment type="caution">
    <text evidence="1">The sequence shown here is derived from an EMBL/GenBank/DDBJ whole genome shotgun (WGS) entry which is preliminary data.</text>
</comment>
<accession>A0A2T3NQ92</accession>
<dbReference type="Pfam" id="PF10962">
    <property type="entry name" value="DUF2764"/>
    <property type="match status" value="1"/>
</dbReference>
<reference evidence="1 2" key="1">
    <citation type="submission" date="2018-01" db="EMBL/GenBank/DDBJ databases">
        <title>Whole genome sequencing of Histamine producing bacteria.</title>
        <authorList>
            <person name="Butler K."/>
        </authorList>
    </citation>
    <scope>NUCLEOTIDE SEQUENCE [LARGE SCALE GENOMIC DNA]</scope>
    <source>
        <strain evidence="1 2">DSM 100436</strain>
    </source>
</reference>
<dbReference type="OrthoDB" id="556081at2"/>
<evidence type="ECO:0000313" key="2">
    <source>
        <dbReference type="Proteomes" id="UP000241771"/>
    </source>
</evidence>
<dbReference type="SUPFAM" id="SSF103486">
    <property type="entry name" value="V-type ATP synthase subunit C"/>
    <property type="match status" value="1"/>
</dbReference>
<dbReference type="Proteomes" id="UP000241771">
    <property type="component" value="Unassembled WGS sequence"/>
</dbReference>
<protein>
    <submittedName>
        <fullName evidence="1">DUF2764 domain-containing protein</fullName>
    </submittedName>
</protein>
<dbReference type="InterPro" id="IPR036079">
    <property type="entry name" value="ATPase_csu/dsu_sf"/>
</dbReference>
<dbReference type="InterPro" id="IPR024492">
    <property type="entry name" value="DUF2764"/>
</dbReference>
<sequence>MSDKAYHSLLTSLPHIDSLFDSKVTPVSRYQLERRLSSLSFEERKLLGKIERLMHWDQAKDEADDAELIKFATRTRSEVKSQVLRELIDWRLDMRTVVAALRRKKAGQQAPSEPRWSFGTRYEFIRRNWNIPYFNLQFTFPWLPDVARYMENDQSLALEKELLSAVWHELDRIGSKQRFSFEAVVIYLLRWNLVFRWTTYDSEVAIERFDKLVEDALGDFATNLPD</sequence>
<dbReference type="RefSeq" id="WP_036816450.1">
    <property type="nucleotide sequence ID" value="NZ_JGVO01000029.1"/>
</dbReference>
<dbReference type="EMBL" id="PYMA01000011">
    <property type="protein sequence ID" value="PSW18435.1"/>
    <property type="molecule type" value="Genomic_DNA"/>
</dbReference>
<name>A0A2T3NQ92_9GAMM</name>
<proteinExistence type="predicted"/>
<keyword evidence="2" id="KW-1185">Reference proteome</keyword>
<dbReference type="AlphaFoldDB" id="A0A2T3NQ92"/>
<organism evidence="1 2">
    <name type="scientific">Photobacterium sanctipauli</name>
    <dbReference type="NCBI Taxonomy" id="1342794"/>
    <lineage>
        <taxon>Bacteria</taxon>
        <taxon>Pseudomonadati</taxon>
        <taxon>Pseudomonadota</taxon>
        <taxon>Gammaproteobacteria</taxon>
        <taxon>Vibrionales</taxon>
        <taxon>Vibrionaceae</taxon>
        <taxon>Photobacterium</taxon>
    </lineage>
</organism>